<evidence type="ECO:0000313" key="9">
    <source>
        <dbReference type="EMBL" id="KAF7994043.1"/>
    </source>
</evidence>
<dbReference type="AlphaFoldDB" id="A0A834XXA5"/>
<accession>A0A834XXA5</accession>
<evidence type="ECO:0000259" key="8">
    <source>
        <dbReference type="PROSITE" id="PS50255"/>
    </source>
</evidence>
<dbReference type="Gene3D" id="3.10.120.10">
    <property type="entry name" value="Cytochrome b5-like heme/steroid binding domain"/>
    <property type="match status" value="1"/>
</dbReference>
<evidence type="ECO:0000256" key="2">
    <source>
        <dbReference type="ARBA" id="ARBA00022617"/>
    </source>
</evidence>
<dbReference type="GO" id="GO:0016020">
    <property type="term" value="C:membrane"/>
    <property type="evidence" value="ECO:0007669"/>
    <property type="project" value="UniProtKB-SubCell"/>
</dbReference>
<reference evidence="9 10" key="1">
    <citation type="submission" date="2020-08" db="EMBL/GenBank/DDBJ databases">
        <title>Aphidius gifuensis genome sequencing and assembly.</title>
        <authorList>
            <person name="Du Z."/>
        </authorList>
    </citation>
    <scope>NUCLEOTIDE SEQUENCE [LARGE SCALE GENOMIC DNA]</scope>
    <source>
        <strain evidence="9">YNYX2018</strain>
        <tissue evidence="9">Adults</tissue>
    </source>
</reference>
<dbReference type="InterPro" id="IPR036400">
    <property type="entry name" value="Cyt_B5-like_heme/steroid_sf"/>
</dbReference>
<sequence>MSNEQQRKRIKTRKYIIKKSMDLLRLNIKSLKIHETINNDKTKLIKSSNCHDNNIDKKLLKIITMEEVAWHDQSDNCWIIIYDYVYDCTKFIEQHPGGHDVILEYAGRDATLAFVGTGHSDNAKKIMEKYLIGELPFNERLFRIPGGIKTI</sequence>
<feature type="domain" description="Cytochrome b5 heme-binding" evidence="8">
    <location>
        <begin position="60"/>
        <end position="136"/>
    </location>
</feature>
<dbReference type="PRINTS" id="PR00363">
    <property type="entry name" value="CYTOCHROMEB5"/>
</dbReference>
<evidence type="ECO:0000313" key="10">
    <source>
        <dbReference type="Proteomes" id="UP000639338"/>
    </source>
</evidence>
<dbReference type="EMBL" id="JACMRX010000003">
    <property type="protein sequence ID" value="KAF7994043.1"/>
    <property type="molecule type" value="Genomic_DNA"/>
</dbReference>
<evidence type="ECO:0000256" key="3">
    <source>
        <dbReference type="ARBA" id="ARBA00022692"/>
    </source>
</evidence>
<evidence type="ECO:0000256" key="6">
    <source>
        <dbReference type="ARBA" id="ARBA00023136"/>
    </source>
</evidence>
<comment type="similarity">
    <text evidence="7">Belongs to the cytochrome b5 family.</text>
</comment>
<keyword evidence="3" id="KW-0812">Transmembrane</keyword>
<proteinExistence type="inferred from homology"/>
<dbReference type="FunFam" id="3.10.120.10:FF:000002">
    <property type="entry name" value="Cytochrome b5 type B"/>
    <property type="match status" value="1"/>
</dbReference>
<keyword evidence="10" id="KW-1185">Reference proteome</keyword>
<comment type="subcellular location">
    <subcellularLocation>
        <location evidence="1">Membrane</location>
    </subcellularLocation>
</comment>
<organism evidence="9 10">
    <name type="scientific">Aphidius gifuensis</name>
    <name type="common">Parasitoid wasp</name>
    <dbReference type="NCBI Taxonomy" id="684658"/>
    <lineage>
        <taxon>Eukaryota</taxon>
        <taxon>Metazoa</taxon>
        <taxon>Ecdysozoa</taxon>
        <taxon>Arthropoda</taxon>
        <taxon>Hexapoda</taxon>
        <taxon>Insecta</taxon>
        <taxon>Pterygota</taxon>
        <taxon>Neoptera</taxon>
        <taxon>Endopterygota</taxon>
        <taxon>Hymenoptera</taxon>
        <taxon>Apocrita</taxon>
        <taxon>Ichneumonoidea</taxon>
        <taxon>Braconidae</taxon>
        <taxon>Aphidiinae</taxon>
        <taxon>Aphidius</taxon>
    </lineage>
</organism>
<name>A0A834XXA5_APHGI</name>
<dbReference type="InterPro" id="IPR050668">
    <property type="entry name" value="Cytochrome_b5"/>
</dbReference>
<evidence type="ECO:0000256" key="4">
    <source>
        <dbReference type="ARBA" id="ARBA00022723"/>
    </source>
</evidence>
<dbReference type="SMART" id="SM01117">
    <property type="entry name" value="Cyt-b5"/>
    <property type="match status" value="1"/>
</dbReference>
<dbReference type="PANTHER" id="PTHR19359:SF41">
    <property type="entry name" value="GEO08203P1"/>
    <property type="match status" value="1"/>
</dbReference>
<dbReference type="OrthoDB" id="260519at2759"/>
<protein>
    <recommendedName>
        <fullName evidence="8">Cytochrome b5 heme-binding domain-containing protein</fullName>
    </recommendedName>
</protein>
<dbReference type="SUPFAM" id="SSF55856">
    <property type="entry name" value="Cytochrome b5-like heme/steroid binding domain"/>
    <property type="match status" value="1"/>
</dbReference>
<keyword evidence="2" id="KW-0349">Heme</keyword>
<dbReference type="Pfam" id="PF00173">
    <property type="entry name" value="Cyt-b5"/>
    <property type="match status" value="1"/>
</dbReference>
<keyword evidence="5" id="KW-0408">Iron</keyword>
<dbReference type="PROSITE" id="PS50255">
    <property type="entry name" value="CYTOCHROME_B5_2"/>
    <property type="match status" value="1"/>
</dbReference>
<dbReference type="PANTHER" id="PTHR19359">
    <property type="entry name" value="CYTOCHROME B5"/>
    <property type="match status" value="1"/>
</dbReference>
<dbReference type="Proteomes" id="UP000639338">
    <property type="component" value="Unassembled WGS sequence"/>
</dbReference>
<evidence type="ECO:0000256" key="7">
    <source>
        <dbReference type="ARBA" id="ARBA00038168"/>
    </source>
</evidence>
<keyword evidence="4" id="KW-0479">Metal-binding</keyword>
<gene>
    <name evidence="9" type="ORF">HCN44_011312</name>
</gene>
<evidence type="ECO:0000256" key="5">
    <source>
        <dbReference type="ARBA" id="ARBA00023004"/>
    </source>
</evidence>
<keyword evidence="6" id="KW-0472">Membrane</keyword>
<dbReference type="InterPro" id="IPR001199">
    <property type="entry name" value="Cyt_B5-like_heme/steroid-bd"/>
</dbReference>
<comment type="caution">
    <text evidence="9">The sequence shown here is derived from an EMBL/GenBank/DDBJ whole genome shotgun (WGS) entry which is preliminary data.</text>
</comment>
<evidence type="ECO:0000256" key="1">
    <source>
        <dbReference type="ARBA" id="ARBA00004370"/>
    </source>
</evidence>
<dbReference type="GO" id="GO:0020037">
    <property type="term" value="F:heme binding"/>
    <property type="evidence" value="ECO:0007669"/>
    <property type="project" value="TreeGrafter"/>
</dbReference>
<dbReference type="GO" id="GO:0046872">
    <property type="term" value="F:metal ion binding"/>
    <property type="evidence" value="ECO:0007669"/>
    <property type="project" value="UniProtKB-KW"/>
</dbReference>